<keyword evidence="2" id="KW-1185">Reference proteome</keyword>
<gene>
    <name evidence="1" type="ORF">PYW08_014215</name>
</gene>
<organism evidence="1 2">
    <name type="scientific">Mythimna loreyi</name>
    <dbReference type="NCBI Taxonomy" id="667449"/>
    <lineage>
        <taxon>Eukaryota</taxon>
        <taxon>Metazoa</taxon>
        <taxon>Ecdysozoa</taxon>
        <taxon>Arthropoda</taxon>
        <taxon>Hexapoda</taxon>
        <taxon>Insecta</taxon>
        <taxon>Pterygota</taxon>
        <taxon>Neoptera</taxon>
        <taxon>Endopterygota</taxon>
        <taxon>Lepidoptera</taxon>
        <taxon>Glossata</taxon>
        <taxon>Ditrysia</taxon>
        <taxon>Noctuoidea</taxon>
        <taxon>Noctuidae</taxon>
        <taxon>Noctuinae</taxon>
        <taxon>Hadenini</taxon>
        <taxon>Mythimna</taxon>
    </lineage>
</organism>
<dbReference type="Proteomes" id="UP001231649">
    <property type="component" value="Chromosome 5"/>
</dbReference>
<evidence type="ECO:0000313" key="2">
    <source>
        <dbReference type="Proteomes" id="UP001231649"/>
    </source>
</evidence>
<comment type="caution">
    <text evidence="1">The sequence shown here is derived from an EMBL/GenBank/DDBJ whole genome shotgun (WGS) entry which is preliminary data.</text>
</comment>
<name>A0ACC2R7F5_9NEOP</name>
<sequence length="315" mass="35347">MDYLSGWCRSERRLEGFTVIVTGSNTGIGKEAAADLYKRGARVIMACRNIVTAKEAKDDIEQSMLGKKGTGELVVEELDLCSLESVRELCARVTSRERSLRGVVCNAGVMMCPQGRTRDSFETHLASNHLGHALLTLLLLPLLIQSGPSRVVFVSSRIHQFFKLDLNDINFKKTPYSPLQAYSNSKIANILFAKALDVKLKERNIKGVSTYSLHPGIVKTSIGRHFPETAWSIITYGFQNYLLSWCWKSPRCGAQTSIYCAVDENCEDESGFYYSDCAKAQTSRQCQSDSEAEKLWDVTIDMLNLQNYDPFRPLK</sequence>
<reference evidence="1" key="1">
    <citation type="submission" date="2023-03" db="EMBL/GenBank/DDBJ databases">
        <title>Chromosome-level genomes of two armyworms, Mythimna separata and Mythimna loreyi, provide insights into the biosynthesis and reception of sex pheromones.</title>
        <authorList>
            <person name="Zhao H."/>
        </authorList>
    </citation>
    <scope>NUCLEOTIDE SEQUENCE</scope>
    <source>
        <strain evidence="1">BeijingLab</strain>
    </source>
</reference>
<proteinExistence type="predicted"/>
<accession>A0ACC2R7F5</accession>
<protein>
    <submittedName>
        <fullName evidence="1">Uncharacterized protein</fullName>
    </submittedName>
</protein>
<evidence type="ECO:0000313" key="1">
    <source>
        <dbReference type="EMBL" id="KAJ8734965.1"/>
    </source>
</evidence>
<dbReference type="EMBL" id="CM056781">
    <property type="protein sequence ID" value="KAJ8734965.1"/>
    <property type="molecule type" value="Genomic_DNA"/>
</dbReference>